<feature type="transmembrane region" description="Helical" evidence="1">
    <location>
        <begin position="97"/>
        <end position="117"/>
    </location>
</feature>
<evidence type="ECO:0000256" key="1">
    <source>
        <dbReference type="SAM" id="Phobius"/>
    </source>
</evidence>
<sequence length="163" mass="18627">MLQATIVEMKHDIPLKIESSKEKKMQGLSFVKMPGYTKDLFMINMNRRLAVRKLLHNRLSITTDVMCAISIVSIILMIIANEIAFNQPGEFDTVAGWFVKLIITILTAVLLILVLVYHRLDLDLYSINNSIDNWCVGLTHQRLFIVVAELMICAIHPMPRSYP</sequence>
<dbReference type="GO" id="GO:0016286">
    <property type="term" value="F:small conductance calcium-activated potassium channel activity"/>
    <property type="evidence" value="ECO:0007669"/>
    <property type="project" value="InterPro"/>
</dbReference>
<dbReference type="EMBL" id="CAJNOR010007308">
    <property type="protein sequence ID" value="CAF1614841.1"/>
    <property type="molecule type" value="Genomic_DNA"/>
</dbReference>
<accession>A0A816BXW6</accession>
<gene>
    <name evidence="2" type="ORF">XAT740_LOCUS49408</name>
</gene>
<protein>
    <submittedName>
        <fullName evidence="2">Uncharacterized protein</fullName>
    </submittedName>
</protein>
<dbReference type="Pfam" id="PF03530">
    <property type="entry name" value="SK_channel"/>
    <property type="match status" value="1"/>
</dbReference>
<comment type="caution">
    <text evidence="2">The sequence shown here is derived from an EMBL/GenBank/DDBJ whole genome shotgun (WGS) entry which is preliminary data.</text>
</comment>
<feature type="non-terminal residue" evidence="2">
    <location>
        <position position="1"/>
    </location>
</feature>
<dbReference type="InterPro" id="IPR015449">
    <property type="entry name" value="K_chnl_Ca-activ_SK"/>
</dbReference>
<dbReference type="AlphaFoldDB" id="A0A816BXW6"/>
<organism evidence="2 3">
    <name type="scientific">Adineta ricciae</name>
    <name type="common">Rotifer</name>
    <dbReference type="NCBI Taxonomy" id="249248"/>
    <lineage>
        <taxon>Eukaryota</taxon>
        <taxon>Metazoa</taxon>
        <taxon>Spiralia</taxon>
        <taxon>Gnathifera</taxon>
        <taxon>Rotifera</taxon>
        <taxon>Eurotatoria</taxon>
        <taxon>Bdelloidea</taxon>
        <taxon>Adinetida</taxon>
        <taxon>Adinetidae</taxon>
        <taxon>Adineta</taxon>
    </lineage>
</organism>
<proteinExistence type="predicted"/>
<keyword evidence="1" id="KW-0812">Transmembrane</keyword>
<name>A0A816BXW6_ADIRI</name>
<dbReference type="PANTHER" id="PTHR10153">
    <property type="entry name" value="SMALL CONDUCTANCE CALCIUM-ACTIVATED POTASSIUM CHANNEL"/>
    <property type="match status" value="1"/>
</dbReference>
<evidence type="ECO:0000313" key="2">
    <source>
        <dbReference type="EMBL" id="CAF1614841.1"/>
    </source>
</evidence>
<evidence type="ECO:0000313" key="3">
    <source>
        <dbReference type="Proteomes" id="UP000663828"/>
    </source>
</evidence>
<reference evidence="2" key="1">
    <citation type="submission" date="2021-02" db="EMBL/GenBank/DDBJ databases">
        <authorList>
            <person name="Nowell W R."/>
        </authorList>
    </citation>
    <scope>NUCLEOTIDE SEQUENCE</scope>
</reference>
<keyword evidence="3" id="KW-1185">Reference proteome</keyword>
<keyword evidence="1" id="KW-0472">Membrane</keyword>
<dbReference type="Proteomes" id="UP000663828">
    <property type="component" value="Unassembled WGS sequence"/>
</dbReference>
<dbReference type="GO" id="GO:0016020">
    <property type="term" value="C:membrane"/>
    <property type="evidence" value="ECO:0007669"/>
    <property type="project" value="InterPro"/>
</dbReference>
<feature type="transmembrane region" description="Helical" evidence="1">
    <location>
        <begin position="61"/>
        <end position="85"/>
    </location>
</feature>
<keyword evidence="1" id="KW-1133">Transmembrane helix</keyword>